<dbReference type="AlphaFoldDB" id="A0A840BMD9"/>
<comment type="caution">
    <text evidence="2">The sequence shown here is derived from an EMBL/GenBank/DDBJ whole genome shotgun (WGS) entry which is preliminary data.</text>
</comment>
<proteinExistence type="predicted"/>
<organism evidence="2 3">
    <name type="scientific">Niveibacterium umoris</name>
    <dbReference type="NCBI Taxonomy" id="1193620"/>
    <lineage>
        <taxon>Bacteria</taxon>
        <taxon>Pseudomonadati</taxon>
        <taxon>Pseudomonadota</taxon>
        <taxon>Betaproteobacteria</taxon>
        <taxon>Rhodocyclales</taxon>
        <taxon>Rhodocyclaceae</taxon>
        <taxon>Niveibacterium</taxon>
    </lineage>
</organism>
<dbReference type="Proteomes" id="UP000561045">
    <property type="component" value="Unassembled WGS sequence"/>
</dbReference>
<keyword evidence="2" id="KW-0012">Acyltransferase</keyword>
<dbReference type="GO" id="GO:0004315">
    <property type="term" value="F:3-oxoacyl-[acyl-carrier-protein] synthase activity"/>
    <property type="evidence" value="ECO:0007669"/>
    <property type="project" value="UniProtKB-EC"/>
</dbReference>
<feature type="compositionally biased region" description="Basic and acidic residues" evidence="1">
    <location>
        <begin position="120"/>
        <end position="134"/>
    </location>
</feature>
<dbReference type="EMBL" id="JACIET010000001">
    <property type="protein sequence ID" value="MBB4011657.1"/>
    <property type="molecule type" value="Genomic_DNA"/>
</dbReference>
<dbReference type="EC" id="2.3.1.41" evidence="2"/>
<evidence type="ECO:0000256" key="1">
    <source>
        <dbReference type="SAM" id="MobiDB-lite"/>
    </source>
</evidence>
<evidence type="ECO:0000313" key="2">
    <source>
        <dbReference type="EMBL" id="MBB4011657.1"/>
    </source>
</evidence>
<dbReference type="SUPFAM" id="SSF53901">
    <property type="entry name" value="Thiolase-like"/>
    <property type="match status" value="1"/>
</dbReference>
<protein>
    <submittedName>
        <fullName evidence="2">3-oxoacyl-[acyl-carrier-protein] synthase-1</fullName>
        <ecNumber evidence="2">2.3.1.41</ecNumber>
    </submittedName>
</protein>
<feature type="region of interest" description="Disordered" evidence="1">
    <location>
        <begin position="115"/>
        <end position="134"/>
    </location>
</feature>
<dbReference type="InterPro" id="IPR016039">
    <property type="entry name" value="Thiolase-like"/>
</dbReference>
<reference evidence="2 3" key="1">
    <citation type="submission" date="2020-08" db="EMBL/GenBank/DDBJ databases">
        <title>Genomic Encyclopedia of Type Strains, Phase IV (KMG-IV): sequencing the most valuable type-strain genomes for metagenomic binning, comparative biology and taxonomic classification.</title>
        <authorList>
            <person name="Goeker M."/>
        </authorList>
    </citation>
    <scope>NUCLEOTIDE SEQUENCE [LARGE SCALE GENOMIC DNA]</scope>
    <source>
        <strain evidence="2 3">DSM 106739</strain>
    </source>
</reference>
<gene>
    <name evidence="2" type="ORF">GGR36_000965</name>
</gene>
<name>A0A840BMD9_9RHOO</name>
<sequence>MDVLAYGMVTALGGDAATSCAAARAGLVRSRTLEHFRMRSAVSGEEEPVIGHPVVLLTQGFEGNARLLRLLHGALSDLAIHASTRGISLDGLSAYLALPASDRTDTGDELIADASVRSSRQQDREPGASPIDEHARGARLLQGAAALARWPAAPFLAGVFTSGNAAGLAALRAAAIDLSSGRCTRALVIGVDSLLDASTLNWLQVQARLKCDGAPSGLQPGEAACALLLAAAEPTLALGRIAKMAVAEEPDNLFAGATCTGAGLARVLAEGDAAPPDQPVWLISDHSGETWRGSELGHAITRMRSQSARYATPAIDYPAIAFGDTASASSLVATIWALRAFARHYAPADGAIIAASSEGSLRAAVTVQRVATTETGVRT</sequence>
<keyword evidence="2" id="KW-0808">Transferase</keyword>
<dbReference type="RefSeq" id="WP_183632470.1">
    <property type="nucleotide sequence ID" value="NZ_BAABLE010000011.1"/>
</dbReference>
<keyword evidence="3" id="KW-1185">Reference proteome</keyword>
<dbReference type="Gene3D" id="3.40.47.10">
    <property type="match status" value="1"/>
</dbReference>
<accession>A0A840BMD9</accession>
<evidence type="ECO:0000313" key="3">
    <source>
        <dbReference type="Proteomes" id="UP000561045"/>
    </source>
</evidence>